<evidence type="ECO:0000313" key="1">
    <source>
        <dbReference type="EMBL" id="MCP2261358.1"/>
    </source>
</evidence>
<proteinExistence type="predicted"/>
<comment type="caution">
    <text evidence="1">The sequence shown here is derived from an EMBL/GenBank/DDBJ whole genome shotgun (WGS) entry which is preliminary data.</text>
</comment>
<sequence length="62" mass="7256">MADCDAYLVARSMRDNRRRRMSDALRGLLKLTDKQRVAKFYDDRFGRSENNVVDAFSKAAQR</sequence>
<dbReference type="RefSeq" id="WP_380496362.1">
    <property type="nucleotide sequence ID" value="NZ_JBHMCX010000012.1"/>
</dbReference>
<gene>
    <name evidence="1" type="ORF">LX15_005082</name>
</gene>
<organism evidence="1 2">
    <name type="scientific">Streptoalloteichus tenebrarius (strain ATCC 17920 / DSM 40477 / JCM 4838 / CBS 697.72 / NBRC 16177 / NCIMB 11028 / NRRL B-12390 / A12253. 1 / ISP 5477)</name>
    <name type="common">Streptomyces tenebrarius</name>
    <dbReference type="NCBI Taxonomy" id="1933"/>
    <lineage>
        <taxon>Bacteria</taxon>
        <taxon>Bacillati</taxon>
        <taxon>Actinomycetota</taxon>
        <taxon>Actinomycetes</taxon>
        <taxon>Pseudonocardiales</taxon>
        <taxon>Pseudonocardiaceae</taxon>
        <taxon>Streptoalloteichus</taxon>
    </lineage>
</organism>
<name>A0ABT1I0P0_STRSD</name>
<reference evidence="1 2" key="1">
    <citation type="submission" date="2022-06" db="EMBL/GenBank/DDBJ databases">
        <title>Genomic Encyclopedia of Archaeal and Bacterial Type Strains, Phase II (KMG-II): from individual species to whole genera.</title>
        <authorList>
            <person name="Goeker M."/>
        </authorList>
    </citation>
    <scope>NUCLEOTIDE SEQUENCE [LARGE SCALE GENOMIC DNA]</scope>
    <source>
        <strain evidence="1 2">DSM 40477</strain>
    </source>
</reference>
<protein>
    <submittedName>
        <fullName evidence="1">Uncharacterized protein</fullName>
    </submittedName>
</protein>
<accession>A0ABT1I0P0</accession>
<evidence type="ECO:0000313" key="2">
    <source>
        <dbReference type="Proteomes" id="UP001205311"/>
    </source>
</evidence>
<keyword evidence="2" id="KW-1185">Reference proteome</keyword>
<dbReference type="Proteomes" id="UP001205311">
    <property type="component" value="Unassembled WGS sequence"/>
</dbReference>
<dbReference type="EMBL" id="JAMTCP010000040">
    <property type="protein sequence ID" value="MCP2261358.1"/>
    <property type="molecule type" value="Genomic_DNA"/>
</dbReference>